<organism evidence="1 2">
    <name type="scientific">Ruegeria conchae</name>
    <dbReference type="NCBI Taxonomy" id="981384"/>
    <lineage>
        <taxon>Bacteria</taxon>
        <taxon>Pseudomonadati</taxon>
        <taxon>Pseudomonadota</taxon>
        <taxon>Alphaproteobacteria</taxon>
        <taxon>Rhodobacterales</taxon>
        <taxon>Roseobacteraceae</taxon>
        <taxon>Ruegeria</taxon>
    </lineage>
</organism>
<keyword evidence="2" id="KW-1185">Reference proteome</keyword>
<dbReference type="STRING" id="981384.GCA_000192475_02294"/>
<dbReference type="InterPro" id="IPR006175">
    <property type="entry name" value="YjgF/YER057c/UK114"/>
</dbReference>
<comment type="caution">
    <text evidence="1">The sequence shown here is derived from an EMBL/GenBank/DDBJ whole genome shotgun (WGS) entry which is preliminary data.</text>
</comment>
<dbReference type="Gene3D" id="3.30.1330.40">
    <property type="entry name" value="RutC-like"/>
    <property type="match status" value="1"/>
</dbReference>
<sequence length="137" mass="15121">MARTHIHKYQTRYHAQATYSKAIRARGDFVFMQGQVGTLLDGTLIGEDDPGAQADQACRNIQRWMEEAGGSLADVCKLTVYVTDISYRPAVYEAINRWFEGVHHCSTGVVVQGLADPSLLVEIDAMAVIDEDTDESA</sequence>
<dbReference type="Proteomes" id="UP000271700">
    <property type="component" value="Unassembled WGS sequence"/>
</dbReference>
<dbReference type="PANTHER" id="PTHR43857">
    <property type="entry name" value="BLR7761 PROTEIN"/>
    <property type="match status" value="1"/>
</dbReference>
<protein>
    <submittedName>
        <fullName evidence="1">Enamine deaminase RidA (YjgF/YER057c/UK114 family)</fullName>
    </submittedName>
</protein>
<evidence type="ECO:0000313" key="2">
    <source>
        <dbReference type="Proteomes" id="UP000271700"/>
    </source>
</evidence>
<dbReference type="PANTHER" id="PTHR43857:SF1">
    <property type="entry name" value="YJGH FAMILY PROTEIN"/>
    <property type="match status" value="1"/>
</dbReference>
<dbReference type="Pfam" id="PF01042">
    <property type="entry name" value="Ribonuc_L-PSP"/>
    <property type="match status" value="1"/>
</dbReference>
<dbReference type="RefSeq" id="WP_010441560.1">
    <property type="nucleotide sequence ID" value="NZ_AEYW01000012.1"/>
</dbReference>
<dbReference type="InterPro" id="IPR035959">
    <property type="entry name" value="RutC-like_sf"/>
</dbReference>
<dbReference type="CDD" id="cd00448">
    <property type="entry name" value="YjgF_YER057c_UK114_family"/>
    <property type="match status" value="1"/>
</dbReference>
<evidence type="ECO:0000313" key="1">
    <source>
        <dbReference type="EMBL" id="RLK07571.1"/>
    </source>
</evidence>
<dbReference type="EMBL" id="RCCT01000003">
    <property type="protein sequence ID" value="RLK07571.1"/>
    <property type="molecule type" value="Genomic_DNA"/>
</dbReference>
<proteinExistence type="predicted"/>
<dbReference type="OrthoDB" id="9803101at2"/>
<accession>A0A497ZG52</accession>
<gene>
    <name evidence="1" type="ORF">CLV75_2697</name>
</gene>
<dbReference type="SUPFAM" id="SSF55298">
    <property type="entry name" value="YjgF-like"/>
    <property type="match status" value="1"/>
</dbReference>
<reference evidence="1 2" key="1">
    <citation type="submission" date="2018-10" db="EMBL/GenBank/DDBJ databases">
        <title>Genomic Encyclopedia of Archaeal and Bacterial Type Strains, Phase II (KMG-II): from individual species to whole genera.</title>
        <authorList>
            <person name="Goeker M."/>
        </authorList>
    </citation>
    <scope>NUCLEOTIDE SEQUENCE [LARGE SCALE GENOMIC DNA]</scope>
    <source>
        <strain evidence="1 2">DSM 29317</strain>
    </source>
</reference>
<dbReference type="AlphaFoldDB" id="A0A497ZG52"/>
<name>A0A497ZG52_9RHOB</name>